<reference evidence="1 2" key="1">
    <citation type="journal article" date="2019" name="Anaerobe">
        <title>Detection of Robinsoniella peoriensis in multiple bone samples of a trauma patient.</title>
        <authorList>
            <person name="Schrottner P."/>
            <person name="Hartwich K."/>
            <person name="Bunk B."/>
            <person name="Schober I."/>
            <person name="Helbig S."/>
            <person name="Rudolph W.W."/>
            <person name="Gunzer F."/>
        </authorList>
    </citation>
    <scope>NUCLEOTIDE SEQUENCE [LARGE SCALE GENOMIC DNA]</scope>
    <source>
        <strain evidence="1 2">DSM 106044</strain>
    </source>
</reference>
<accession>A0A4U8Q8H3</accession>
<keyword evidence="2" id="KW-1185">Reference proteome</keyword>
<evidence type="ECO:0000313" key="1">
    <source>
        <dbReference type="EMBL" id="TLD00839.1"/>
    </source>
</evidence>
<protein>
    <submittedName>
        <fullName evidence="1">Uncharacterized protein</fullName>
    </submittedName>
</protein>
<dbReference type="Pfam" id="PF18988">
    <property type="entry name" value="DUF5721"/>
    <property type="match status" value="1"/>
</dbReference>
<dbReference type="AlphaFoldDB" id="A0A4U8Q8H3"/>
<organism evidence="1 2">
    <name type="scientific">Robinsoniella peoriensis</name>
    <dbReference type="NCBI Taxonomy" id="180332"/>
    <lineage>
        <taxon>Bacteria</taxon>
        <taxon>Bacillati</taxon>
        <taxon>Bacillota</taxon>
        <taxon>Clostridia</taxon>
        <taxon>Lachnospirales</taxon>
        <taxon>Lachnospiraceae</taxon>
        <taxon>Robinsoniella</taxon>
    </lineage>
</organism>
<proteinExistence type="predicted"/>
<dbReference type="InterPro" id="IPR043779">
    <property type="entry name" value="DUF5721"/>
</dbReference>
<evidence type="ECO:0000313" key="2">
    <source>
        <dbReference type="Proteomes" id="UP000306509"/>
    </source>
</evidence>
<dbReference type="EMBL" id="QGQD01000046">
    <property type="protein sequence ID" value="TLD00839.1"/>
    <property type="molecule type" value="Genomic_DNA"/>
</dbReference>
<sequence>MIALHILDVKQFMSKLLLNDTFDHFLLSEAVITTYNTFHIDGRLQKDYYNPDELEERGLSNTNYSSWMQLRPYCFELIKGKRTPLNFKFVFQLSPANLEKLLVQTKLPMSSSDINGLFLNLKYDGHNLSCITGSSIRIFTMDKTLEQSWDTMVQKFLRQKEIAFELL</sequence>
<dbReference type="RefSeq" id="WP_027294369.1">
    <property type="nucleotide sequence ID" value="NZ_JBHTNY010000016.1"/>
</dbReference>
<gene>
    <name evidence="1" type="ORF">DSM106044_02306</name>
</gene>
<dbReference type="STRING" id="180332.GCA_000797495_05192"/>
<name>A0A4U8Q8H3_9FIRM</name>
<comment type="caution">
    <text evidence="1">The sequence shown here is derived from an EMBL/GenBank/DDBJ whole genome shotgun (WGS) entry which is preliminary data.</text>
</comment>
<dbReference type="Proteomes" id="UP000306509">
    <property type="component" value="Unassembled WGS sequence"/>
</dbReference>